<keyword evidence="4" id="KW-1185">Reference proteome</keyword>
<proteinExistence type="predicted"/>
<evidence type="ECO:0000259" key="2">
    <source>
        <dbReference type="Pfam" id="PF04892"/>
    </source>
</evidence>
<keyword evidence="1" id="KW-1133">Transmembrane helix</keyword>
<dbReference type="EMBL" id="RRCN01000001">
    <property type="protein sequence ID" value="RRJ63374.1"/>
    <property type="molecule type" value="Genomic_DNA"/>
</dbReference>
<sequence>MESQGEKKLHAELGETGSAGRILLGVFYLMFTVYTVFMLKIILFKTIPLSAMLRGNFLPFRSLNVIPFRTIMEYFTSDAIEFDRVLANIGGNIAIFIPLGMFAAFMAGRKPLRLQLLWLLAISFSLEVIQYILALGSSDIDDILLNVTGGIIGIGLVVQLRKMTRSGNALLRAMAGAYLLMGICGFAAVAWVDPGLLPFTDSEVEYVDENAEILAGWDEAKADLFGKLAGVGTEGITVSPNSKVMLTAAPAEAEKEEEVEVGDAHIQVDASTKIFIRHIRSDGNQVINRYEEEKWPELKATLGKSGDTDPAIKVWLSDKEEARAEALLINFIE</sequence>
<dbReference type="Proteomes" id="UP000267017">
    <property type="component" value="Unassembled WGS sequence"/>
</dbReference>
<organism evidence="3 4">
    <name type="scientific">Paenibacillus oralis</name>
    <dbReference type="NCBI Taxonomy" id="2490856"/>
    <lineage>
        <taxon>Bacteria</taxon>
        <taxon>Bacillati</taxon>
        <taxon>Bacillota</taxon>
        <taxon>Bacilli</taxon>
        <taxon>Bacillales</taxon>
        <taxon>Paenibacillaceae</taxon>
        <taxon>Paenibacillus</taxon>
    </lineage>
</organism>
<evidence type="ECO:0000256" key="1">
    <source>
        <dbReference type="SAM" id="Phobius"/>
    </source>
</evidence>
<dbReference type="OrthoDB" id="4822551at2"/>
<feature type="transmembrane region" description="Helical" evidence="1">
    <location>
        <begin position="21"/>
        <end position="43"/>
    </location>
</feature>
<name>A0A3P3TZY3_9BACL</name>
<feature type="transmembrane region" description="Helical" evidence="1">
    <location>
        <begin position="143"/>
        <end position="161"/>
    </location>
</feature>
<dbReference type="InterPro" id="IPR006976">
    <property type="entry name" value="VanZ-like"/>
</dbReference>
<dbReference type="PANTHER" id="PTHR36834:SF2">
    <property type="entry name" value="MEMBRANE PROTEIN"/>
    <property type="match status" value="1"/>
</dbReference>
<accession>A0A3P3TZY3</accession>
<dbReference type="RefSeq" id="WP_128631215.1">
    <property type="nucleotide sequence ID" value="NZ_RRCN01000001.1"/>
</dbReference>
<protein>
    <recommendedName>
        <fullName evidence="2">VanZ-like domain-containing protein</fullName>
    </recommendedName>
</protein>
<evidence type="ECO:0000313" key="3">
    <source>
        <dbReference type="EMBL" id="RRJ63374.1"/>
    </source>
</evidence>
<evidence type="ECO:0000313" key="4">
    <source>
        <dbReference type="Proteomes" id="UP000267017"/>
    </source>
</evidence>
<keyword evidence="1" id="KW-0472">Membrane</keyword>
<gene>
    <name evidence="3" type="ORF">EHV15_10920</name>
</gene>
<dbReference type="InterPro" id="IPR053150">
    <property type="entry name" value="Teicoplanin_resist-assoc"/>
</dbReference>
<keyword evidence="1" id="KW-0812">Transmembrane</keyword>
<feature type="transmembrane region" description="Helical" evidence="1">
    <location>
        <begin position="173"/>
        <end position="192"/>
    </location>
</feature>
<dbReference type="Pfam" id="PF04892">
    <property type="entry name" value="VanZ"/>
    <property type="match status" value="1"/>
</dbReference>
<feature type="transmembrane region" description="Helical" evidence="1">
    <location>
        <begin position="117"/>
        <end position="137"/>
    </location>
</feature>
<dbReference type="AlphaFoldDB" id="A0A3P3TZY3"/>
<feature type="transmembrane region" description="Helical" evidence="1">
    <location>
        <begin position="85"/>
        <end position="105"/>
    </location>
</feature>
<comment type="caution">
    <text evidence="3">The sequence shown here is derived from an EMBL/GenBank/DDBJ whole genome shotgun (WGS) entry which is preliminary data.</text>
</comment>
<reference evidence="3 4" key="1">
    <citation type="submission" date="2018-11" db="EMBL/GenBank/DDBJ databases">
        <title>Genome sequencing of Paenibacillus sp. KCOM 3021 (= ChDC PVNT-B20).</title>
        <authorList>
            <person name="Kook J.-K."/>
            <person name="Park S.-N."/>
            <person name="Lim Y.K."/>
        </authorList>
    </citation>
    <scope>NUCLEOTIDE SEQUENCE [LARGE SCALE GENOMIC DNA]</scope>
    <source>
        <strain evidence="3 4">KCOM 3021</strain>
    </source>
</reference>
<dbReference type="PANTHER" id="PTHR36834">
    <property type="entry name" value="MEMBRANE PROTEIN-RELATED"/>
    <property type="match status" value="1"/>
</dbReference>
<feature type="domain" description="VanZ-like" evidence="2">
    <location>
        <begin position="31"/>
        <end position="158"/>
    </location>
</feature>